<keyword evidence="2" id="KW-0479">Metal-binding</keyword>
<reference evidence="9 10" key="1">
    <citation type="submission" date="2015-12" db="EMBL/GenBank/DDBJ databases">
        <title>The genome of Folsomia candida.</title>
        <authorList>
            <person name="Faddeeva A."/>
            <person name="Derks M.F."/>
            <person name="Anvar Y."/>
            <person name="Smit S."/>
            <person name="Van Straalen N."/>
            <person name="Roelofs D."/>
        </authorList>
    </citation>
    <scope>NUCLEOTIDE SEQUENCE [LARGE SCALE GENOMIC DNA]</scope>
    <source>
        <strain evidence="9 10">VU population</strain>
        <tissue evidence="9">Whole body</tissue>
    </source>
</reference>
<dbReference type="AlphaFoldDB" id="A0A226EEP8"/>
<evidence type="ECO:0000313" key="10">
    <source>
        <dbReference type="Proteomes" id="UP000198287"/>
    </source>
</evidence>
<evidence type="ECO:0000256" key="5">
    <source>
        <dbReference type="ARBA" id="ARBA00023242"/>
    </source>
</evidence>
<dbReference type="InterPro" id="IPR012337">
    <property type="entry name" value="RNaseH-like_sf"/>
</dbReference>
<sequence length="659" mass="74857">MAQSYRLVSMDSQEIRDMLDNSENETDSKLTYMESIDLFRPSEHENEQMVPDEDEDESSSLSQDPNYQPGSDSEVEASLSENRNQDNVEIVTNTPKSGTGRKRSRGRPQNQVWLEFITVTRGKNFISNKCKHCKEQVSAQSSRMENHLKKCRKFNKTPVSQGLPTPISPPVGKESAATTKITNFMYKMLPRTKDKLDESLGKFIYSANLPFNVVENEYFCKFVGLLNPSYVLPKHETVGGFLLDNEFKRTELELTKQLENQKVVLAQDGWSTIQQEPVIAHSAICNGQSFFLGAEATGGSPKTAEFCYSLFEKQLKQLETINCEVVGLVTDNCNTMLALQNLVKKNNPNVIVYGCSPHLLNLVGQHYTNKELMDKVIQVQKYFRNHYYARADLKSSKGKRPVLPMPVRWNSQTDCCLSYLENNGKYLEIIRARRNTSERTKSERDEDDSVYAIISDTSLYDSVEQMIKLFSSVVKAIDSLQREDANLADMWDGLTEVEKEKGRKILNKKGTLYLLAAMDLHNSDASVFSETMLLESSTRSIPPQKWWRAANQNKLPKGFTEFAVSLFNLPAGTASLERNFSSLGNILTKKRNRLGVEKASKLCRVNQTLHKTGEEKVPTSRKRKWFDSINSDENILTFSGRDGIQGHHDRDDDSDEEQV</sequence>
<dbReference type="Pfam" id="PF05699">
    <property type="entry name" value="Dimer_Tnp_hAT"/>
    <property type="match status" value="1"/>
</dbReference>
<dbReference type="SUPFAM" id="SSF53098">
    <property type="entry name" value="Ribonuclease H-like"/>
    <property type="match status" value="1"/>
</dbReference>
<gene>
    <name evidence="9" type="ORF">Fcan01_08668</name>
</gene>
<name>A0A226EEP8_FOLCA</name>
<keyword evidence="10" id="KW-1185">Reference proteome</keyword>
<evidence type="ECO:0000256" key="2">
    <source>
        <dbReference type="ARBA" id="ARBA00022723"/>
    </source>
</evidence>
<dbReference type="GO" id="GO:0046983">
    <property type="term" value="F:protein dimerization activity"/>
    <property type="evidence" value="ECO:0007669"/>
    <property type="project" value="InterPro"/>
</dbReference>
<keyword evidence="4" id="KW-0862">Zinc</keyword>
<feature type="compositionally biased region" description="Polar residues" evidence="6">
    <location>
        <begin position="79"/>
        <end position="95"/>
    </location>
</feature>
<dbReference type="Proteomes" id="UP000198287">
    <property type="component" value="Unassembled WGS sequence"/>
</dbReference>
<keyword evidence="3" id="KW-0863">Zinc-finger</keyword>
<dbReference type="GO" id="GO:0008270">
    <property type="term" value="F:zinc ion binding"/>
    <property type="evidence" value="ECO:0007669"/>
    <property type="project" value="UniProtKB-KW"/>
</dbReference>
<dbReference type="GO" id="GO:0005634">
    <property type="term" value="C:nucleus"/>
    <property type="evidence" value="ECO:0007669"/>
    <property type="project" value="UniProtKB-SubCell"/>
</dbReference>
<feature type="domain" description="HAT C-terminal dimerisation" evidence="8">
    <location>
        <begin position="530"/>
        <end position="607"/>
    </location>
</feature>
<keyword evidence="5" id="KW-0539">Nucleus</keyword>
<dbReference type="InterPro" id="IPR007021">
    <property type="entry name" value="DUF659"/>
</dbReference>
<dbReference type="OrthoDB" id="6777440at2759"/>
<evidence type="ECO:0000313" key="9">
    <source>
        <dbReference type="EMBL" id="OXA55537.1"/>
    </source>
</evidence>
<dbReference type="EMBL" id="LNIX01000004">
    <property type="protein sequence ID" value="OXA55537.1"/>
    <property type="molecule type" value="Genomic_DNA"/>
</dbReference>
<evidence type="ECO:0000256" key="1">
    <source>
        <dbReference type="ARBA" id="ARBA00004123"/>
    </source>
</evidence>
<feature type="region of interest" description="Disordered" evidence="6">
    <location>
        <begin position="1"/>
        <end position="108"/>
    </location>
</feature>
<dbReference type="Pfam" id="PF04937">
    <property type="entry name" value="DUF659"/>
    <property type="match status" value="1"/>
</dbReference>
<evidence type="ECO:0000256" key="6">
    <source>
        <dbReference type="SAM" id="MobiDB-lite"/>
    </source>
</evidence>
<proteinExistence type="predicted"/>
<comment type="caution">
    <text evidence="9">The sequence shown here is derived from an EMBL/GenBank/DDBJ whole genome shotgun (WGS) entry which is preliminary data.</text>
</comment>
<dbReference type="SUPFAM" id="SSF140996">
    <property type="entry name" value="Hermes dimerisation domain"/>
    <property type="match status" value="1"/>
</dbReference>
<evidence type="ECO:0000256" key="3">
    <source>
        <dbReference type="ARBA" id="ARBA00022771"/>
    </source>
</evidence>
<accession>A0A226EEP8</accession>
<feature type="domain" description="DUF659" evidence="7">
    <location>
        <begin position="233"/>
        <end position="378"/>
    </location>
</feature>
<dbReference type="PANTHER" id="PTHR46481:SF10">
    <property type="entry name" value="ZINC FINGER BED DOMAIN-CONTAINING PROTEIN 39"/>
    <property type="match status" value="1"/>
</dbReference>
<dbReference type="InterPro" id="IPR008906">
    <property type="entry name" value="HATC_C_dom"/>
</dbReference>
<evidence type="ECO:0008006" key="11">
    <source>
        <dbReference type="Google" id="ProtNLM"/>
    </source>
</evidence>
<protein>
    <recommendedName>
        <fullName evidence="11">BED-type domain-containing protein</fullName>
    </recommendedName>
</protein>
<organism evidence="9 10">
    <name type="scientific">Folsomia candida</name>
    <name type="common">Springtail</name>
    <dbReference type="NCBI Taxonomy" id="158441"/>
    <lineage>
        <taxon>Eukaryota</taxon>
        <taxon>Metazoa</taxon>
        <taxon>Ecdysozoa</taxon>
        <taxon>Arthropoda</taxon>
        <taxon>Hexapoda</taxon>
        <taxon>Collembola</taxon>
        <taxon>Entomobryomorpha</taxon>
        <taxon>Isotomoidea</taxon>
        <taxon>Isotomidae</taxon>
        <taxon>Proisotominae</taxon>
        <taxon>Folsomia</taxon>
    </lineage>
</organism>
<dbReference type="PANTHER" id="PTHR46481">
    <property type="entry name" value="ZINC FINGER BED DOMAIN-CONTAINING PROTEIN 4"/>
    <property type="match status" value="1"/>
</dbReference>
<feature type="compositionally biased region" description="Polar residues" evidence="6">
    <location>
        <begin position="61"/>
        <end position="71"/>
    </location>
</feature>
<feature type="region of interest" description="Disordered" evidence="6">
    <location>
        <begin position="637"/>
        <end position="659"/>
    </location>
</feature>
<evidence type="ECO:0000256" key="4">
    <source>
        <dbReference type="ARBA" id="ARBA00022833"/>
    </source>
</evidence>
<evidence type="ECO:0000259" key="8">
    <source>
        <dbReference type="Pfam" id="PF05699"/>
    </source>
</evidence>
<comment type="subcellular location">
    <subcellularLocation>
        <location evidence="1">Nucleus</location>
    </subcellularLocation>
</comment>
<dbReference type="InterPro" id="IPR052035">
    <property type="entry name" value="ZnF_BED_domain_contain"/>
</dbReference>
<evidence type="ECO:0000259" key="7">
    <source>
        <dbReference type="Pfam" id="PF04937"/>
    </source>
</evidence>